<dbReference type="InterPro" id="IPR013087">
    <property type="entry name" value="Znf_C2H2_type"/>
</dbReference>
<dbReference type="PANTHER" id="PTHR24379:SF121">
    <property type="entry name" value="C2H2-TYPE DOMAIN-CONTAINING PROTEIN"/>
    <property type="match status" value="1"/>
</dbReference>
<reference evidence="8 9" key="1">
    <citation type="submission" date="2022-05" db="EMBL/GenBank/DDBJ databases">
        <authorList>
            <consortium name="Genoscope - CEA"/>
            <person name="William W."/>
        </authorList>
    </citation>
    <scope>NUCLEOTIDE SEQUENCE [LARGE SCALE GENOMIC DNA]</scope>
</reference>
<feature type="domain" description="C2H2-type" evidence="7">
    <location>
        <begin position="24"/>
        <end position="51"/>
    </location>
</feature>
<evidence type="ECO:0000259" key="7">
    <source>
        <dbReference type="PROSITE" id="PS50157"/>
    </source>
</evidence>
<feature type="domain" description="C2H2-type" evidence="7">
    <location>
        <begin position="52"/>
        <end position="79"/>
    </location>
</feature>
<comment type="caution">
    <text evidence="8">The sequence shown here is derived from an EMBL/GenBank/DDBJ whole genome shotgun (WGS) entry which is preliminary data.</text>
</comment>
<dbReference type="PROSITE" id="PS00028">
    <property type="entry name" value="ZINC_FINGER_C2H2_1"/>
    <property type="match status" value="9"/>
</dbReference>
<feature type="domain" description="C2H2-type" evidence="7">
    <location>
        <begin position="370"/>
        <end position="397"/>
    </location>
</feature>
<dbReference type="EMBL" id="CALNXI010000082">
    <property type="protein sequence ID" value="CAH3018249.1"/>
    <property type="molecule type" value="Genomic_DNA"/>
</dbReference>
<accession>A0ABN8LMG6</accession>
<evidence type="ECO:0000313" key="9">
    <source>
        <dbReference type="Proteomes" id="UP001159427"/>
    </source>
</evidence>
<evidence type="ECO:0000256" key="6">
    <source>
        <dbReference type="SAM" id="MobiDB-lite"/>
    </source>
</evidence>
<keyword evidence="3 5" id="KW-0863">Zinc-finger</keyword>
<dbReference type="Pfam" id="PF00096">
    <property type="entry name" value="zf-C2H2"/>
    <property type="match status" value="8"/>
</dbReference>
<dbReference type="PANTHER" id="PTHR24379">
    <property type="entry name" value="KRAB AND ZINC FINGER DOMAIN-CONTAINING"/>
    <property type="match status" value="1"/>
</dbReference>
<feature type="domain" description="C2H2-type" evidence="7">
    <location>
        <begin position="398"/>
        <end position="425"/>
    </location>
</feature>
<dbReference type="SUPFAM" id="SSF57667">
    <property type="entry name" value="beta-beta-alpha zinc fingers"/>
    <property type="match status" value="6"/>
</dbReference>
<feature type="domain" description="C2H2-type" evidence="7">
    <location>
        <begin position="108"/>
        <end position="132"/>
    </location>
</feature>
<feature type="domain" description="C2H2-type" evidence="7">
    <location>
        <begin position="182"/>
        <end position="209"/>
    </location>
</feature>
<dbReference type="SMART" id="SM00355">
    <property type="entry name" value="ZnF_C2H2"/>
    <property type="match status" value="10"/>
</dbReference>
<evidence type="ECO:0000313" key="8">
    <source>
        <dbReference type="EMBL" id="CAH3018249.1"/>
    </source>
</evidence>
<proteinExistence type="predicted"/>
<feature type="compositionally biased region" description="Polar residues" evidence="6">
    <location>
        <begin position="504"/>
        <end position="526"/>
    </location>
</feature>
<sequence length="532" mass="61536">MSSSRLGEGCRKMFEYNNTQDRTFRCDQCSKYFKCKGNLQQHKRTHTGERPFKCNYCNKCFSHKGHLNEHRRIHTGEKPFQCNQCDKCFTRGAVLRQHARTHTGEKPFQCNVCGKRFNQKGLLNQHAKTYSGSCLLKEVNFGGTSPGEKKVKNFVCNNCGKSFRNKANLNQHKRTHTGEKEFKCDHCHKRFSHKGHLNEHKRIHTGEKPFKCNHCDKCFNRKGLLKQHQLTYHLLHYLGKMPVTLPTTFAVECLSRNHPEGVDQQTVSLQQSKRIDKQQQALCGNHGTDLETQVETITSTNKEVVLAEELCQESIGVLPSSLQRLETPEYATINEMHKGQEENTEDKQWLPSMEDVLGETEIPHTRVKRFECKQCGTRFSLRGQLKQHKTTHAGEKRFECNFCLKRFSHKGHFNEHKRIHTGEKPFKCNECEKCFNRKGLLKQHQKLTHQQFKGDTTVQAGNIQSNKYVDKWQESLMCTFGDKSKDQVVIAKKETKTTNKTTNDQSKYTQLSSSDPFSFATTSPTRKQPLCK</sequence>
<feature type="domain" description="C2H2-type" evidence="7">
    <location>
        <begin position="210"/>
        <end position="233"/>
    </location>
</feature>
<dbReference type="PROSITE" id="PS50157">
    <property type="entry name" value="ZINC_FINGER_C2H2_2"/>
    <property type="match status" value="10"/>
</dbReference>
<dbReference type="InterPro" id="IPR036236">
    <property type="entry name" value="Znf_C2H2_sf"/>
</dbReference>
<dbReference type="Proteomes" id="UP001159427">
    <property type="component" value="Unassembled WGS sequence"/>
</dbReference>
<evidence type="ECO:0000256" key="4">
    <source>
        <dbReference type="ARBA" id="ARBA00022833"/>
    </source>
</evidence>
<dbReference type="Gene3D" id="3.30.160.60">
    <property type="entry name" value="Classic Zinc Finger"/>
    <property type="match status" value="10"/>
</dbReference>
<organism evidence="8 9">
    <name type="scientific">Porites evermanni</name>
    <dbReference type="NCBI Taxonomy" id="104178"/>
    <lineage>
        <taxon>Eukaryota</taxon>
        <taxon>Metazoa</taxon>
        <taxon>Cnidaria</taxon>
        <taxon>Anthozoa</taxon>
        <taxon>Hexacorallia</taxon>
        <taxon>Scleractinia</taxon>
        <taxon>Fungiina</taxon>
        <taxon>Poritidae</taxon>
        <taxon>Porites</taxon>
    </lineage>
</organism>
<feature type="region of interest" description="Disordered" evidence="6">
    <location>
        <begin position="495"/>
        <end position="532"/>
    </location>
</feature>
<feature type="domain" description="C2H2-type" evidence="7">
    <location>
        <begin position="426"/>
        <end position="454"/>
    </location>
</feature>
<gene>
    <name evidence="8" type="ORF">PEVE_00042183</name>
</gene>
<keyword evidence="1" id="KW-0479">Metal-binding</keyword>
<keyword evidence="2" id="KW-0677">Repeat</keyword>
<keyword evidence="4" id="KW-0862">Zinc</keyword>
<evidence type="ECO:0000256" key="1">
    <source>
        <dbReference type="ARBA" id="ARBA00022723"/>
    </source>
</evidence>
<name>A0ABN8LMG6_9CNID</name>
<evidence type="ECO:0000256" key="3">
    <source>
        <dbReference type="ARBA" id="ARBA00022771"/>
    </source>
</evidence>
<keyword evidence="9" id="KW-1185">Reference proteome</keyword>
<feature type="domain" description="C2H2-type" evidence="7">
    <location>
        <begin position="80"/>
        <end position="107"/>
    </location>
</feature>
<evidence type="ECO:0000256" key="5">
    <source>
        <dbReference type="PROSITE-ProRule" id="PRU00042"/>
    </source>
</evidence>
<protein>
    <recommendedName>
        <fullName evidence="7">C2H2-type domain-containing protein</fullName>
    </recommendedName>
</protein>
<feature type="domain" description="C2H2-type" evidence="7">
    <location>
        <begin position="154"/>
        <end position="181"/>
    </location>
</feature>
<evidence type="ECO:0000256" key="2">
    <source>
        <dbReference type="ARBA" id="ARBA00022737"/>
    </source>
</evidence>